<protein>
    <submittedName>
        <fullName evidence="1">Uncharacterized protein</fullName>
    </submittedName>
</protein>
<keyword evidence="2" id="KW-1185">Reference proteome</keyword>
<dbReference type="EMBL" id="ML120493">
    <property type="protein sequence ID" value="RPA91561.1"/>
    <property type="molecule type" value="Genomic_DNA"/>
</dbReference>
<organism evidence="1 2">
    <name type="scientific">Choiromyces venosus 120613-1</name>
    <dbReference type="NCBI Taxonomy" id="1336337"/>
    <lineage>
        <taxon>Eukaryota</taxon>
        <taxon>Fungi</taxon>
        <taxon>Dikarya</taxon>
        <taxon>Ascomycota</taxon>
        <taxon>Pezizomycotina</taxon>
        <taxon>Pezizomycetes</taxon>
        <taxon>Pezizales</taxon>
        <taxon>Tuberaceae</taxon>
        <taxon>Choiromyces</taxon>
    </lineage>
</organism>
<dbReference type="Proteomes" id="UP000276215">
    <property type="component" value="Unassembled WGS sequence"/>
</dbReference>
<evidence type="ECO:0000313" key="1">
    <source>
        <dbReference type="EMBL" id="RPA91561.1"/>
    </source>
</evidence>
<gene>
    <name evidence="1" type="ORF">L873DRAFT_1819197</name>
</gene>
<name>A0A3N4J4M9_9PEZI</name>
<proteinExistence type="predicted"/>
<reference evidence="1 2" key="1">
    <citation type="journal article" date="2018" name="Nat. Ecol. Evol.">
        <title>Pezizomycetes genomes reveal the molecular basis of ectomycorrhizal truffle lifestyle.</title>
        <authorList>
            <person name="Murat C."/>
            <person name="Payen T."/>
            <person name="Noel B."/>
            <person name="Kuo A."/>
            <person name="Morin E."/>
            <person name="Chen J."/>
            <person name="Kohler A."/>
            <person name="Krizsan K."/>
            <person name="Balestrini R."/>
            <person name="Da Silva C."/>
            <person name="Montanini B."/>
            <person name="Hainaut M."/>
            <person name="Levati E."/>
            <person name="Barry K.W."/>
            <person name="Belfiori B."/>
            <person name="Cichocki N."/>
            <person name="Clum A."/>
            <person name="Dockter R.B."/>
            <person name="Fauchery L."/>
            <person name="Guy J."/>
            <person name="Iotti M."/>
            <person name="Le Tacon F."/>
            <person name="Lindquist E.A."/>
            <person name="Lipzen A."/>
            <person name="Malagnac F."/>
            <person name="Mello A."/>
            <person name="Molinier V."/>
            <person name="Miyauchi S."/>
            <person name="Poulain J."/>
            <person name="Riccioni C."/>
            <person name="Rubini A."/>
            <person name="Sitrit Y."/>
            <person name="Splivallo R."/>
            <person name="Traeger S."/>
            <person name="Wang M."/>
            <person name="Zifcakova L."/>
            <person name="Wipf D."/>
            <person name="Zambonelli A."/>
            <person name="Paolocci F."/>
            <person name="Nowrousian M."/>
            <person name="Ottonello S."/>
            <person name="Baldrian P."/>
            <person name="Spatafora J.W."/>
            <person name="Henrissat B."/>
            <person name="Nagy L.G."/>
            <person name="Aury J.M."/>
            <person name="Wincker P."/>
            <person name="Grigoriev I.V."/>
            <person name="Bonfante P."/>
            <person name="Martin F.M."/>
        </authorList>
    </citation>
    <scope>NUCLEOTIDE SEQUENCE [LARGE SCALE GENOMIC DNA]</scope>
    <source>
        <strain evidence="1 2">120613-1</strain>
    </source>
</reference>
<evidence type="ECO:0000313" key="2">
    <source>
        <dbReference type="Proteomes" id="UP000276215"/>
    </source>
</evidence>
<accession>A0A3N4J4M9</accession>
<dbReference type="AlphaFoldDB" id="A0A3N4J4M9"/>
<sequence>MSGWETRQSIEMLAKDRTEIYIPPKQQNISPTKFHEVKQKHPILIAIGNTTE</sequence>